<evidence type="ECO:0000313" key="2">
    <source>
        <dbReference type="Proteomes" id="UP000285575"/>
    </source>
</evidence>
<dbReference type="PANTHER" id="PTHR44809">
    <property type="match status" value="1"/>
</dbReference>
<dbReference type="EMBL" id="SACR01000004">
    <property type="protein sequence ID" value="RVU45589.1"/>
    <property type="molecule type" value="Genomic_DNA"/>
</dbReference>
<dbReference type="PANTHER" id="PTHR44809:SF1">
    <property type="entry name" value="PROTEIN O-MANNOSYL-TRANSFERASE TMTC1"/>
    <property type="match status" value="1"/>
</dbReference>
<evidence type="ECO:0000313" key="1">
    <source>
        <dbReference type="EMBL" id="RVU45589.1"/>
    </source>
</evidence>
<name>A0A437RFR6_9BURK</name>
<dbReference type="OrthoDB" id="5294075at2"/>
<dbReference type="SMART" id="SM00028">
    <property type="entry name" value="TPR"/>
    <property type="match status" value="2"/>
</dbReference>
<dbReference type="InterPro" id="IPR052943">
    <property type="entry name" value="TMTC_O-mannosyl-trnsfr"/>
</dbReference>
<dbReference type="SUPFAM" id="SSF48452">
    <property type="entry name" value="TPR-like"/>
    <property type="match status" value="1"/>
</dbReference>
<dbReference type="InterPro" id="IPR019734">
    <property type="entry name" value="TPR_rpt"/>
</dbReference>
<dbReference type="Proteomes" id="UP000285575">
    <property type="component" value="Unassembled WGS sequence"/>
</dbReference>
<organism evidence="1 2">
    <name type="scientific">Rubrivivax rivuli</name>
    <dbReference type="NCBI Taxonomy" id="1862385"/>
    <lineage>
        <taxon>Bacteria</taxon>
        <taxon>Pseudomonadati</taxon>
        <taxon>Pseudomonadota</taxon>
        <taxon>Betaproteobacteria</taxon>
        <taxon>Burkholderiales</taxon>
        <taxon>Sphaerotilaceae</taxon>
        <taxon>Rubrivivax</taxon>
    </lineage>
</organism>
<dbReference type="RefSeq" id="WP_128229678.1">
    <property type="nucleotide sequence ID" value="NZ_SACR01000004.1"/>
</dbReference>
<dbReference type="Gene3D" id="1.25.40.10">
    <property type="entry name" value="Tetratricopeptide repeat domain"/>
    <property type="match status" value="1"/>
</dbReference>
<protein>
    <submittedName>
        <fullName evidence="1">Tetratricopeptide repeat protein</fullName>
    </submittedName>
</protein>
<dbReference type="InterPro" id="IPR011990">
    <property type="entry name" value="TPR-like_helical_dom_sf"/>
</dbReference>
<accession>A0A437RFR6</accession>
<proteinExistence type="predicted"/>
<dbReference type="Pfam" id="PF13432">
    <property type="entry name" value="TPR_16"/>
    <property type="match status" value="2"/>
</dbReference>
<sequence>MSPSPLRRRRLLRPWAGGVWLFAWVVCAPFAWADEQAEVRSLLARGEPAAALKRAEAGVAAQPRDAQLRFLLGVALMDLGRDDEALAHFTRMAQDYPELPDPHNNIALLHARAGRLEVARQSLETALRNDPGHRTARINLGQVHLMLAVQAFEAASADGPLDARLLRRLEAVRALLAEALPGAR</sequence>
<keyword evidence="2" id="KW-1185">Reference proteome</keyword>
<comment type="caution">
    <text evidence="1">The sequence shown here is derived from an EMBL/GenBank/DDBJ whole genome shotgun (WGS) entry which is preliminary data.</text>
</comment>
<reference evidence="1 2" key="1">
    <citation type="submission" date="2019-01" db="EMBL/GenBank/DDBJ databases">
        <authorList>
            <person name="Chen W.-M."/>
        </authorList>
    </citation>
    <scope>NUCLEOTIDE SEQUENCE [LARGE SCALE GENOMIC DNA]</scope>
    <source>
        <strain evidence="1 2">KYPY4</strain>
    </source>
</reference>
<gene>
    <name evidence="1" type="ORF">EOE66_15915</name>
</gene>
<dbReference type="AlphaFoldDB" id="A0A437RFR6"/>